<sequence>MVEPTFLTRLSSFISSLRIPEEYSDQELSDAAIISKLNAWKDNTSRVLDDFRDLIKQAKPDGLSSQESANIIAATAVFDGQGPWIDPQARTLSREILAEFSEPDVSTLTHLLSQHVKPLFQSNPHPSLDLSSGRTLRRPAGGPMATQDFFESQVWKKNVGASNLVAWCVKHIKSEDYDRLWYLLIPPVMTLLDDYQAHYKLQGVQVVLELLKRAPKEVLKRTGLDGLLRTSLNTCLGQLESPETPALIRGAIEATLSLILLTTTPSSVQQFDQLCILLGEGLIGTVWLYSSEKPDVILASLEVLPPLVDALGLGCTRYLKALIPQLVHLLYPVPLRPTPVELQTNSIRALIRIINQCSPRIGTWKGTILDGVGRCWVNAMENPSPEDRSQRELKRLLQDACQALKKACPSVIEEEYQELFRLNHVLFQELVS</sequence>
<dbReference type="Proteomes" id="UP000297245">
    <property type="component" value="Unassembled WGS sequence"/>
</dbReference>
<dbReference type="InterPro" id="IPR018870">
    <property type="entry name" value="Tti2"/>
</dbReference>
<protein>
    <recommendedName>
        <fullName evidence="4">ARM repeat-containing protein</fullName>
    </recommendedName>
</protein>
<dbReference type="EMBL" id="ML180134">
    <property type="protein sequence ID" value="THU78784.1"/>
    <property type="molecule type" value="Genomic_DNA"/>
</dbReference>
<name>A0A4S8KSI3_DENBC</name>
<dbReference type="AlphaFoldDB" id="A0A4S8KSI3"/>
<dbReference type="SUPFAM" id="SSF48371">
    <property type="entry name" value="ARM repeat"/>
    <property type="match status" value="1"/>
</dbReference>
<dbReference type="PANTHER" id="PTHR32226">
    <property type="entry name" value="TELO2-INTERACTING PROTEIN 2"/>
    <property type="match status" value="1"/>
</dbReference>
<comment type="similarity">
    <text evidence="1">Belongs to the TTI2 family.</text>
</comment>
<accession>A0A4S8KSI3</accession>
<dbReference type="GO" id="GO:0005829">
    <property type="term" value="C:cytosol"/>
    <property type="evidence" value="ECO:0007669"/>
    <property type="project" value="TreeGrafter"/>
</dbReference>
<evidence type="ECO:0000313" key="3">
    <source>
        <dbReference type="Proteomes" id="UP000297245"/>
    </source>
</evidence>
<dbReference type="Pfam" id="PF10521">
    <property type="entry name" value="Tti2"/>
    <property type="match status" value="1"/>
</dbReference>
<evidence type="ECO:0008006" key="4">
    <source>
        <dbReference type="Google" id="ProtNLM"/>
    </source>
</evidence>
<dbReference type="GO" id="GO:0005634">
    <property type="term" value="C:nucleus"/>
    <property type="evidence" value="ECO:0007669"/>
    <property type="project" value="TreeGrafter"/>
</dbReference>
<keyword evidence="3" id="KW-1185">Reference proteome</keyword>
<evidence type="ECO:0000313" key="2">
    <source>
        <dbReference type="EMBL" id="THU78784.1"/>
    </source>
</evidence>
<gene>
    <name evidence="2" type="ORF">K435DRAFT_769146</name>
</gene>
<evidence type="ECO:0000256" key="1">
    <source>
        <dbReference type="ARBA" id="ARBA00034736"/>
    </source>
</evidence>
<dbReference type="Gene3D" id="1.25.10.10">
    <property type="entry name" value="Leucine-rich Repeat Variant"/>
    <property type="match status" value="1"/>
</dbReference>
<dbReference type="InterPro" id="IPR011989">
    <property type="entry name" value="ARM-like"/>
</dbReference>
<dbReference type="PANTHER" id="PTHR32226:SF2">
    <property type="entry name" value="TELO2-INTERACTING PROTEIN 2"/>
    <property type="match status" value="1"/>
</dbReference>
<organism evidence="2 3">
    <name type="scientific">Dendrothele bispora (strain CBS 962.96)</name>
    <dbReference type="NCBI Taxonomy" id="1314807"/>
    <lineage>
        <taxon>Eukaryota</taxon>
        <taxon>Fungi</taxon>
        <taxon>Dikarya</taxon>
        <taxon>Basidiomycota</taxon>
        <taxon>Agaricomycotina</taxon>
        <taxon>Agaricomycetes</taxon>
        <taxon>Agaricomycetidae</taxon>
        <taxon>Agaricales</taxon>
        <taxon>Agaricales incertae sedis</taxon>
        <taxon>Dendrothele</taxon>
    </lineage>
</organism>
<dbReference type="GO" id="GO:0110078">
    <property type="term" value="C:TTT Hsp90 cochaperone complex"/>
    <property type="evidence" value="ECO:0007669"/>
    <property type="project" value="InterPro"/>
</dbReference>
<proteinExistence type="inferred from homology"/>
<dbReference type="OrthoDB" id="6417021at2759"/>
<dbReference type="InterPro" id="IPR016024">
    <property type="entry name" value="ARM-type_fold"/>
</dbReference>
<reference evidence="2 3" key="1">
    <citation type="journal article" date="2019" name="Nat. Ecol. Evol.">
        <title>Megaphylogeny resolves global patterns of mushroom evolution.</title>
        <authorList>
            <person name="Varga T."/>
            <person name="Krizsan K."/>
            <person name="Foldi C."/>
            <person name="Dima B."/>
            <person name="Sanchez-Garcia M."/>
            <person name="Sanchez-Ramirez S."/>
            <person name="Szollosi G.J."/>
            <person name="Szarkandi J.G."/>
            <person name="Papp V."/>
            <person name="Albert L."/>
            <person name="Andreopoulos W."/>
            <person name="Angelini C."/>
            <person name="Antonin V."/>
            <person name="Barry K.W."/>
            <person name="Bougher N.L."/>
            <person name="Buchanan P."/>
            <person name="Buyck B."/>
            <person name="Bense V."/>
            <person name="Catcheside P."/>
            <person name="Chovatia M."/>
            <person name="Cooper J."/>
            <person name="Damon W."/>
            <person name="Desjardin D."/>
            <person name="Finy P."/>
            <person name="Geml J."/>
            <person name="Haridas S."/>
            <person name="Hughes K."/>
            <person name="Justo A."/>
            <person name="Karasinski D."/>
            <person name="Kautmanova I."/>
            <person name="Kiss B."/>
            <person name="Kocsube S."/>
            <person name="Kotiranta H."/>
            <person name="LaButti K.M."/>
            <person name="Lechner B.E."/>
            <person name="Liimatainen K."/>
            <person name="Lipzen A."/>
            <person name="Lukacs Z."/>
            <person name="Mihaltcheva S."/>
            <person name="Morgado L.N."/>
            <person name="Niskanen T."/>
            <person name="Noordeloos M.E."/>
            <person name="Ohm R.A."/>
            <person name="Ortiz-Santana B."/>
            <person name="Ovrebo C."/>
            <person name="Racz N."/>
            <person name="Riley R."/>
            <person name="Savchenko A."/>
            <person name="Shiryaev A."/>
            <person name="Soop K."/>
            <person name="Spirin V."/>
            <person name="Szebenyi C."/>
            <person name="Tomsovsky M."/>
            <person name="Tulloss R.E."/>
            <person name="Uehling J."/>
            <person name="Grigoriev I.V."/>
            <person name="Vagvolgyi C."/>
            <person name="Papp T."/>
            <person name="Martin F.M."/>
            <person name="Miettinen O."/>
            <person name="Hibbett D.S."/>
            <person name="Nagy L.G."/>
        </authorList>
    </citation>
    <scope>NUCLEOTIDE SEQUENCE [LARGE SCALE GENOMIC DNA]</scope>
    <source>
        <strain evidence="2 3">CBS 962.96</strain>
    </source>
</reference>